<sequence length="107" mass="12138">MTDSCFFTTCHQMAVPFESRNDENETKIEQNDKNGSRRQSSRTYCRWQDNLPSTVGAKNGQAICNPRPTTDSRPHPTVSGRLFTRLFGIEKEEQSRATNWGLIGAID</sequence>
<dbReference type="Proteomes" id="UP001060085">
    <property type="component" value="Linkage Group LG02"/>
</dbReference>
<evidence type="ECO:0000313" key="1">
    <source>
        <dbReference type="EMBL" id="KAI5675998.1"/>
    </source>
</evidence>
<proteinExistence type="predicted"/>
<comment type="caution">
    <text evidence="1">The sequence shown here is derived from an EMBL/GenBank/DDBJ whole genome shotgun (WGS) entry which is preliminary data.</text>
</comment>
<accession>A0ACC0BTI9</accession>
<evidence type="ECO:0000313" key="2">
    <source>
        <dbReference type="Proteomes" id="UP001060085"/>
    </source>
</evidence>
<name>A0ACC0BTI9_CATRO</name>
<reference evidence="2" key="1">
    <citation type="journal article" date="2023" name="Nat. Plants">
        <title>Single-cell RNA sequencing provides a high-resolution roadmap for understanding the multicellular compartmentation of specialized metabolism.</title>
        <authorList>
            <person name="Sun S."/>
            <person name="Shen X."/>
            <person name="Li Y."/>
            <person name="Li Y."/>
            <person name="Wang S."/>
            <person name="Li R."/>
            <person name="Zhang H."/>
            <person name="Shen G."/>
            <person name="Guo B."/>
            <person name="Wei J."/>
            <person name="Xu J."/>
            <person name="St-Pierre B."/>
            <person name="Chen S."/>
            <person name="Sun C."/>
        </authorList>
    </citation>
    <scope>NUCLEOTIDE SEQUENCE [LARGE SCALE GENOMIC DNA]</scope>
</reference>
<keyword evidence="2" id="KW-1185">Reference proteome</keyword>
<dbReference type="EMBL" id="CM044702">
    <property type="protein sequence ID" value="KAI5675998.1"/>
    <property type="molecule type" value="Genomic_DNA"/>
</dbReference>
<organism evidence="1 2">
    <name type="scientific">Catharanthus roseus</name>
    <name type="common">Madagascar periwinkle</name>
    <name type="synonym">Vinca rosea</name>
    <dbReference type="NCBI Taxonomy" id="4058"/>
    <lineage>
        <taxon>Eukaryota</taxon>
        <taxon>Viridiplantae</taxon>
        <taxon>Streptophyta</taxon>
        <taxon>Embryophyta</taxon>
        <taxon>Tracheophyta</taxon>
        <taxon>Spermatophyta</taxon>
        <taxon>Magnoliopsida</taxon>
        <taxon>eudicotyledons</taxon>
        <taxon>Gunneridae</taxon>
        <taxon>Pentapetalae</taxon>
        <taxon>asterids</taxon>
        <taxon>lamiids</taxon>
        <taxon>Gentianales</taxon>
        <taxon>Apocynaceae</taxon>
        <taxon>Rauvolfioideae</taxon>
        <taxon>Vinceae</taxon>
        <taxon>Catharanthinae</taxon>
        <taxon>Catharanthus</taxon>
    </lineage>
</organism>
<protein>
    <submittedName>
        <fullName evidence="1">Uncharacterized protein</fullName>
    </submittedName>
</protein>
<gene>
    <name evidence="1" type="ORF">M9H77_06948</name>
</gene>